<dbReference type="InterPro" id="IPR001296">
    <property type="entry name" value="Glyco_trans_1"/>
</dbReference>
<evidence type="ECO:0000259" key="2">
    <source>
        <dbReference type="Pfam" id="PF13439"/>
    </source>
</evidence>
<dbReference type="Gene3D" id="3.40.50.2000">
    <property type="entry name" value="Glycogen Phosphorylase B"/>
    <property type="match status" value="2"/>
</dbReference>
<feature type="domain" description="Glycosyl transferase family 1" evidence="1">
    <location>
        <begin position="187"/>
        <end position="348"/>
    </location>
</feature>
<dbReference type="Proteomes" id="UP000538666">
    <property type="component" value="Unassembled WGS sequence"/>
</dbReference>
<accession>A0A841JU95</accession>
<proteinExistence type="predicted"/>
<dbReference type="RefSeq" id="WP_156185910.1">
    <property type="nucleotide sequence ID" value="NZ_JACHEK010000004.1"/>
</dbReference>
<feature type="domain" description="Glycosyltransferase subfamily 4-like N-terminal" evidence="2">
    <location>
        <begin position="38"/>
        <end position="181"/>
    </location>
</feature>
<dbReference type="OrthoDB" id="73743at2"/>
<dbReference type="Pfam" id="PF13439">
    <property type="entry name" value="Glyco_transf_4"/>
    <property type="match status" value="1"/>
</dbReference>
<keyword evidence="3" id="KW-0808">Transferase</keyword>
<keyword evidence="4" id="KW-1185">Reference proteome</keyword>
<organism evidence="3 4">
    <name type="scientific">Silvibacterium bohemicum</name>
    <dbReference type="NCBI Taxonomy" id="1577686"/>
    <lineage>
        <taxon>Bacteria</taxon>
        <taxon>Pseudomonadati</taxon>
        <taxon>Acidobacteriota</taxon>
        <taxon>Terriglobia</taxon>
        <taxon>Terriglobales</taxon>
        <taxon>Acidobacteriaceae</taxon>
        <taxon>Silvibacterium</taxon>
    </lineage>
</organism>
<gene>
    <name evidence="3" type="ORF">HNQ77_002027</name>
</gene>
<sequence length="388" mass="44156">MKRVLVFAERMLPSTQTFIPVVVDALTTFSPQYAGLIPAEKNYPLNSAPILLTSDRSLRSRVRREAYRWTGASPAFHRRIAKTNPDILHAHFAESAGSAVSIAKALDIPMILHLRGGAEMHSDDVLRSKLFQRPYLRWREQLWQRASLFLCVSEFIRRKAIEAGFPEDKLRVHYTGIEMSRFTRSEPVPERDRNLVLYVGRLVKYKGGDQLLRAMQIVRRTNPEARLAVIGDGEFRAHLEALAAELQVPTEFLGEKPAGVVRSWLERARVFCGPSVTLEDGMSEAFGNVFTEAQAMGLPVVSYRHGGITETMLDGKTGLLADEYDYQTLAANLNTYLRHEQAWESAHELGMQWVRENFDVRVQTRRLEEIYDEVIAAYAPRRRKTIAV</sequence>
<dbReference type="GO" id="GO:0016757">
    <property type="term" value="F:glycosyltransferase activity"/>
    <property type="evidence" value="ECO:0007669"/>
    <property type="project" value="InterPro"/>
</dbReference>
<dbReference type="AlphaFoldDB" id="A0A841JU95"/>
<dbReference type="SUPFAM" id="SSF53756">
    <property type="entry name" value="UDP-Glycosyltransferase/glycogen phosphorylase"/>
    <property type="match status" value="1"/>
</dbReference>
<dbReference type="PANTHER" id="PTHR45947">
    <property type="entry name" value="SULFOQUINOVOSYL TRANSFERASE SQD2"/>
    <property type="match status" value="1"/>
</dbReference>
<name>A0A841JU95_9BACT</name>
<dbReference type="InterPro" id="IPR028098">
    <property type="entry name" value="Glyco_trans_4-like_N"/>
</dbReference>
<evidence type="ECO:0000313" key="4">
    <source>
        <dbReference type="Proteomes" id="UP000538666"/>
    </source>
</evidence>
<protein>
    <submittedName>
        <fullName evidence="3">Glycosyltransferase involved in cell wall biosynthesis</fullName>
    </submittedName>
</protein>
<comment type="caution">
    <text evidence="3">The sequence shown here is derived from an EMBL/GenBank/DDBJ whole genome shotgun (WGS) entry which is preliminary data.</text>
</comment>
<evidence type="ECO:0000313" key="3">
    <source>
        <dbReference type="EMBL" id="MBB6144075.1"/>
    </source>
</evidence>
<dbReference type="EMBL" id="JACHEK010000004">
    <property type="protein sequence ID" value="MBB6144075.1"/>
    <property type="molecule type" value="Genomic_DNA"/>
</dbReference>
<reference evidence="3 4" key="1">
    <citation type="submission" date="2020-08" db="EMBL/GenBank/DDBJ databases">
        <title>Genomic Encyclopedia of Type Strains, Phase IV (KMG-IV): sequencing the most valuable type-strain genomes for metagenomic binning, comparative biology and taxonomic classification.</title>
        <authorList>
            <person name="Goeker M."/>
        </authorList>
    </citation>
    <scope>NUCLEOTIDE SEQUENCE [LARGE SCALE GENOMIC DNA]</scope>
    <source>
        <strain evidence="3 4">DSM 103733</strain>
    </source>
</reference>
<evidence type="ECO:0000259" key="1">
    <source>
        <dbReference type="Pfam" id="PF00534"/>
    </source>
</evidence>
<dbReference type="InterPro" id="IPR050194">
    <property type="entry name" value="Glycosyltransferase_grp1"/>
</dbReference>
<dbReference type="Pfam" id="PF00534">
    <property type="entry name" value="Glycos_transf_1"/>
    <property type="match status" value="1"/>
</dbReference>
<dbReference type="PANTHER" id="PTHR45947:SF14">
    <property type="entry name" value="SLL1723 PROTEIN"/>
    <property type="match status" value="1"/>
</dbReference>